<dbReference type="EMBL" id="MEYI01000026">
    <property type="protein sequence ID" value="OGD23837.1"/>
    <property type="molecule type" value="Genomic_DNA"/>
</dbReference>
<dbReference type="Gene3D" id="3.40.50.2020">
    <property type="match status" value="1"/>
</dbReference>
<comment type="caution">
    <text evidence="3">The sequence shown here is derived from an EMBL/GenBank/DDBJ whole genome shotgun (WGS) entry which is preliminary data.</text>
</comment>
<feature type="domain" description="Phosphoribosyltransferase" evidence="2">
    <location>
        <begin position="175"/>
        <end position="218"/>
    </location>
</feature>
<dbReference type="Pfam" id="PF00156">
    <property type="entry name" value="Pribosyltran"/>
    <property type="match status" value="1"/>
</dbReference>
<accession>A0A1F5AZY8</accession>
<dbReference type="Proteomes" id="UP000176639">
    <property type="component" value="Unassembled WGS sequence"/>
</dbReference>
<evidence type="ECO:0000259" key="2">
    <source>
        <dbReference type="Pfam" id="PF00156"/>
    </source>
</evidence>
<dbReference type="SUPFAM" id="SSF53271">
    <property type="entry name" value="PRTase-like"/>
    <property type="match status" value="1"/>
</dbReference>
<organism evidence="3 4">
    <name type="scientific">Candidatus Azambacteria bacterium RBG_16_47_10</name>
    <dbReference type="NCBI Taxonomy" id="1797292"/>
    <lineage>
        <taxon>Bacteria</taxon>
        <taxon>Candidatus Azamiibacteriota</taxon>
    </lineage>
</organism>
<dbReference type="PANTHER" id="PTHR47505:SF1">
    <property type="entry name" value="DNA UTILIZATION PROTEIN YHGH"/>
    <property type="match status" value="1"/>
</dbReference>
<evidence type="ECO:0000313" key="4">
    <source>
        <dbReference type="Proteomes" id="UP000176639"/>
    </source>
</evidence>
<dbReference type="InterPro" id="IPR029057">
    <property type="entry name" value="PRTase-like"/>
</dbReference>
<comment type="similarity">
    <text evidence="1">Belongs to the ComF/GntX family.</text>
</comment>
<gene>
    <name evidence="3" type="ORF">A2Z10_02765</name>
</gene>
<evidence type="ECO:0000313" key="3">
    <source>
        <dbReference type="EMBL" id="OGD23837.1"/>
    </source>
</evidence>
<dbReference type="InterPro" id="IPR000836">
    <property type="entry name" value="PRTase_dom"/>
</dbReference>
<dbReference type="InterPro" id="IPR051910">
    <property type="entry name" value="ComF/GntX_DNA_util-trans"/>
</dbReference>
<dbReference type="PANTHER" id="PTHR47505">
    <property type="entry name" value="DNA UTILIZATION PROTEIN YHGH"/>
    <property type="match status" value="1"/>
</dbReference>
<sequence>MKQNKISQFILSLFFPSFCVGCNTEGSFLCSSCAQTCVIQRAPVAHTGTSAIAFTYAATEYREQPIVQKLITTLKYRGAKDAARHCADLIISHLKLARFTPPHDCIMTAVPLHQKRFRERGFNQADCIARVIGTAFPIPYDPRLLLRTIHTPQQTHLQERKKRLENMRNAFLCIDKNRVYGKTVIIVDDVTTTGATLEACAQACKDAGARRVMAFVVAK</sequence>
<reference evidence="3 4" key="1">
    <citation type="journal article" date="2016" name="Nat. Commun.">
        <title>Thousands of microbial genomes shed light on interconnected biogeochemical processes in an aquifer system.</title>
        <authorList>
            <person name="Anantharaman K."/>
            <person name="Brown C.T."/>
            <person name="Hug L.A."/>
            <person name="Sharon I."/>
            <person name="Castelle C.J."/>
            <person name="Probst A.J."/>
            <person name="Thomas B.C."/>
            <person name="Singh A."/>
            <person name="Wilkins M.J."/>
            <person name="Karaoz U."/>
            <person name="Brodie E.L."/>
            <person name="Williams K.H."/>
            <person name="Hubbard S.S."/>
            <person name="Banfield J.F."/>
        </authorList>
    </citation>
    <scope>NUCLEOTIDE SEQUENCE [LARGE SCALE GENOMIC DNA]</scope>
</reference>
<name>A0A1F5AZY8_9BACT</name>
<dbReference type="CDD" id="cd06223">
    <property type="entry name" value="PRTases_typeI"/>
    <property type="match status" value="1"/>
</dbReference>
<protein>
    <recommendedName>
        <fullName evidence="2">Phosphoribosyltransferase domain-containing protein</fullName>
    </recommendedName>
</protein>
<evidence type="ECO:0000256" key="1">
    <source>
        <dbReference type="ARBA" id="ARBA00008007"/>
    </source>
</evidence>
<dbReference type="AlphaFoldDB" id="A0A1F5AZY8"/>
<proteinExistence type="inferred from homology"/>